<feature type="signal peptide" evidence="1">
    <location>
        <begin position="1"/>
        <end position="24"/>
    </location>
</feature>
<keyword evidence="1" id="KW-0732">Signal</keyword>
<evidence type="ECO:0000313" key="3">
    <source>
        <dbReference type="Proteomes" id="UP000282460"/>
    </source>
</evidence>
<gene>
    <name evidence="2" type="ORF">D9V28_04890</name>
</gene>
<keyword evidence="3" id="KW-1185">Reference proteome</keyword>
<reference evidence="2 3" key="1">
    <citation type="submission" date="2018-10" db="EMBL/GenBank/DDBJ databases">
        <authorList>
            <person name="Li J."/>
        </authorList>
    </citation>
    <scope>NUCLEOTIDE SEQUENCE [LARGE SCALE GENOMIC DNA]</scope>
    <source>
        <strain evidence="2 3">ZD1-4</strain>
    </source>
</reference>
<sequence length="237" mass="25348">MVLPTLAVALSVLLFAPVAVQVFAGPTGQTRTDVTAAAQRIFAIYDVEGVENIVITEVEGLTVLGETPEGTVAALGPATTEILMAPKSRFRTAGEWATVLLHELAHIRQKQIVDARAPHGGWARLFAWAELNAVLTTDAPPIHERHGRLVLGALEASASCSVDLANRGDKPYIESGCTWPQRAAAALIDDALWPTGERVQERAAELEAADTVAREASQRLRDRAECVLVGRGMAKIC</sequence>
<organism evidence="2 3">
    <name type="scientific">Mycetocola zhadangensis</name>
    <dbReference type="NCBI Taxonomy" id="1164595"/>
    <lineage>
        <taxon>Bacteria</taxon>
        <taxon>Bacillati</taxon>
        <taxon>Actinomycetota</taxon>
        <taxon>Actinomycetes</taxon>
        <taxon>Micrococcales</taxon>
        <taxon>Microbacteriaceae</taxon>
        <taxon>Mycetocola</taxon>
    </lineage>
</organism>
<dbReference type="Proteomes" id="UP000282460">
    <property type="component" value="Unassembled WGS sequence"/>
</dbReference>
<evidence type="ECO:0008006" key="4">
    <source>
        <dbReference type="Google" id="ProtNLM"/>
    </source>
</evidence>
<comment type="caution">
    <text evidence="2">The sequence shown here is derived from an EMBL/GenBank/DDBJ whole genome shotgun (WGS) entry which is preliminary data.</text>
</comment>
<dbReference type="EMBL" id="RCWJ01000001">
    <property type="protein sequence ID" value="RLQ86174.1"/>
    <property type="molecule type" value="Genomic_DNA"/>
</dbReference>
<feature type="chain" id="PRO_5018029067" description="Peptidase MA-like domain-containing protein" evidence="1">
    <location>
        <begin position="25"/>
        <end position="237"/>
    </location>
</feature>
<dbReference type="AlphaFoldDB" id="A0A3L7J6N4"/>
<proteinExistence type="predicted"/>
<accession>A0A3L7J6N4</accession>
<name>A0A3L7J6N4_9MICO</name>
<evidence type="ECO:0000313" key="2">
    <source>
        <dbReference type="EMBL" id="RLQ86174.1"/>
    </source>
</evidence>
<evidence type="ECO:0000256" key="1">
    <source>
        <dbReference type="SAM" id="SignalP"/>
    </source>
</evidence>
<protein>
    <recommendedName>
        <fullName evidence="4">Peptidase MA-like domain-containing protein</fullName>
    </recommendedName>
</protein>